<evidence type="ECO:0000256" key="6">
    <source>
        <dbReference type="ARBA" id="ARBA00022989"/>
    </source>
</evidence>
<dbReference type="GO" id="GO:0006885">
    <property type="term" value="P:regulation of pH"/>
    <property type="evidence" value="ECO:0007669"/>
    <property type="project" value="UniProtKB-UniRule"/>
</dbReference>
<feature type="transmembrane region" description="Helical" evidence="11">
    <location>
        <begin position="367"/>
        <end position="394"/>
    </location>
</feature>
<evidence type="ECO:0000256" key="4">
    <source>
        <dbReference type="ARBA" id="ARBA00022475"/>
    </source>
</evidence>
<feature type="transmembrane region" description="Helical" evidence="11">
    <location>
        <begin position="122"/>
        <end position="144"/>
    </location>
</feature>
<dbReference type="STRING" id="1630135.DAD186_01300"/>
<evidence type="ECO:0000256" key="1">
    <source>
        <dbReference type="ARBA" id="ARBA00004429"/>
    </source>
</evidence>
<dbReference type="GO" id="GO:0005886">
    <property type="term" value="C:plasma membrane"/>
    <property type="evidence" value="ECO:0007669"/>
    <property type="project" value="UniProtKB-SubCell"/>
</dbReference>
<feature type="transmembrane region" description="Helical" evidence="11">
    <location>
        <begin position="156"/>
        <end position="174"/>
    </location>
</feature>
<dbReference type="Gene3D" id="1.20.1530.10">
    <property type="entry name" value="Na+/H+ antiporter like domain"/>
    <property type="match status" value="1"/>
</dbReference>
<evidence type="ECO:0000256" key="12">
    <source>
        <dbReference type="SAM" id="MobiDB-lite"/>
    </source>
</evidence>
<dbReference type="NCBIfam" id="TIGR00773">
    <property type="entry name" value="NhaA"/>
    <property type="match status" value="1"/>
</dbReference>
<keyword evidence="7 11" id="KW-0915">Sodium</keyword>
<name>A0A1B0ZFH2_9MICO</name>
<dbReference type="PANTHER" id="PTHR30341:SF0">
    <property type="entry name" value="NA(+)_H(+) ANTIPORTER NHAA"/>
    <property type="match status" value="1"/>
</dbReference>
<dbReference type="GO" id="GO:0015385">
    <property type="term" value="F:sodium:proton antiporter activity"/>
    <property type="evidence" value="ECO:0007669"/>
    <property type="project" value="UniProtKB-UniRule"/>
</dbReference>
<keyword evidence="5 11" id="KW-0812">Transmembrane</keyword>
<feature type="transmembrane region" description="Helical" evidence="11">
    <location>
        <begin position="241"/>
        <end position="258"/>
    </location>
</feature>
<comment type="function">
    <text evidence="11">Na(+)/H(+) antiporter that extrudes sodium in exchange for external protons.</text>
</comment>
<keyword evidence="2 11" id="KW-0813">Transport</keyword>
<evidence type="ECO:0000256" key="8">
    <source>
        <dbReference type="ARBA" id="ARBA00023065"/>
    </source>
</evidence>
<dbReference type="InterPro" id="IPR004670">
    <property type="entry name" value="NhaA"/>
</dbReference>
<dbReference type="KEGG" id="dva:DAD186_01300"/>
<feature type="transmembrane region" description="Helical" evidence="11">
    <location>
        <begin position="406"/>
        <end position="424"/>
    </location>
</feature>
<evidence type="ECO:0000256" key="11">
    <source>
        <dbReference type="HAMAP-Rule" id="MF_01844"/>
    </source>
</evidence>
<dbReference type="Proteomes" id="UP000092596">
    <property type="component" value="Chromosome"/>
</dbReference>
<dbReference type="PATRIC" id="fig|1630135.4.peg.134"/>
<evidence type="ECO:0000256" key="5">
    <source>
        <dbReference type="ARBA" id="ARBA00022692"/>
    </source>
</evidence>
<feature type="transmembrane region" description="Helical" evidence="11">
    <location>
        <begin position="264"/>
        <end position="283"/>
    </location>
</feature>
<evidence type="ECO:0000256" key="10">
    <source>
        <dbReference type="ARBA" id="ARBA00023201"/>
    </source>
</evidence>
<proteinExistence type="inferred from homology"/>
<feature type="transmembrane region" description="Helical" evidence="11">
    <location>
        <begin position="304"/>
        <end position="325"/>
    </location>
</feature>
<organism evidence="13 14">
    <name type="scientific">Dermabacter vaginalis</name>
    <dbReference type="NCBI Taxonomy" id="1630135"/>
    <lineage>
        <taxon>Bacteria</taxon>
        <taxon>Bacillati</taxon>
        <taxon>Actinomycetota</taxon>
        <taxon>Actinomycetes</taxon>
        <taxon>Micrococcales</taxon>
        <taxon>Dermabacteraceae</taxon>
        <taxon>Dermabacter</taxon>
    </lineage>
</organism>
<keyword evidence="6 11" id="KW-1133">Transmembrane helix</keyword>
<comment type="subcellular location">
    <subcellularLocation>
        <location evidence="1">Cell inner membrane</location>
        <topology evidence="1">Multi-pass membrane protein</topology>
    </subcellularLocation>
    <subcellularLocation>
        <location evidence="11">Cell membrane</location>
        <topology evidence="11">Multi-pass membrane protein</topology>
    </subcellularLocation>
</comment>
<keyword evidence="9 11" id="KW-0472">Membrane</keyword>
<dbReference type="Pfam" id="PF06965">
    <property type="entry name" value="Na_H_antiport_1"/>
    <property type="match status" value="1"/>
</dbReference>
<dbReference type="RefSeq" id="WP_082991004.1">
    <property type="nucleotide sequence ID" value="NZ_CP012117.1"/>
</dbReference>
<dbReference type="EMBL" id="CP012117">
    <property type="protein sequence ID" value="ANP26689.1"/>
    <property type="molecule type" value="Genomic_DNA"/>
</dbReference>
<keyword evidence="8 11" id="KW-0406">Ion transport</keyword>
<dbReference type="HAMAP" id="MF_01844">
    <property type="entry name" value="NhaA"/>
    <property type="match status" value="1"/>
</dbReference>
<keyword evidence="3 11" id="KW-0050">Antiport</keyword>
<keyword evidence="4 11" id="KW-1003">Cell membrane</keyword>
<reference evidence="13 14" key="1">
    <citation type="submission" date="2015-06" db="EMBL/GenBank/DDBJ databases">
        <title>Investigation of pathophysiology for high-risk pregnancy and development of treatment modality based on it.</title>
        <authorList>
            <person name="Kim B.-C."/>
            <person name="Lim S."/>
        </authorList>
    </citation>
    <scope>NUCLEOTIDE SEQUENCE [LARGE SCALE GENOMIC DNA]</scope>
    <source>
        <strain evidence="13 14">AD1-86</strain>
    </source>
</reference>
<evidence type="ECO:0000256" key="9">
    <source>
        <dbReference type="ARBA" id="ARBA00023136"/>
    </source>
</evidence>
<feature type="transmembrane region" description="Helical" evidence="11">
    <location>
        <begin position="186"/>
        <end position="205"/>
    </location>
</feature>
<evidence type="ECO:0000256" key="7">
    <source>
        <dbReference type="ARBA" id="ARBA00023053"/>
    </source>
</evidence>
<evidence type="ECO:0000313" key="14">
    <source>
        <dbReference type="Proteomes" id="UP000092596"/>
    </source>
</evidence>
<comment type="catalytic activity">
    <reaction evidence="11">
        <text>Na(+)(in) + 2 H(+)(out) = Na(+)(out) + 2 H(+)(in)</text>
        <dbReference type="Rhea" id="RHEA:29251"/>
        <dbReference type="ChEBI" id="CHEBI:15378"/>
        <dbReference type="ChEBI" id="CHEBI:29101"/>
    </reaction>
</comment>
<gene>
    <name evidence="11" type="primary">nhaA</name>
    <name evidence="13" type="ORF">DAD186_01300</name>
</gene>
<keyword evidence="10 11" id="KW-0739">Sodium transport</keyword>
<accession>A0A1B0ZFH2</accession>
<evidence type="ECO:0000256" key="3">
    <source>
        <dbReference type="ARBA" id="ARBA00022449"/>
    </source>
</evidence>
<dbReference type="AlphaFoldDB" id="A0A1B0ZFH2"/>
<feature type="transmembrane region" description="Helical" evidence="11">
    <location>
        <begin position="211"/>
        <end position="229"/>
    </location>
</feature>
<evidence type="ECO:0000256" key="2">
    <source>
        <dbReference type="ARBA" id="ARBA00022448"/>
    </source>
</evidence>
<feature type="transmembrane region" description="Helical" evidence="11">
    <location>
        <begin position="46"/>
        <end position="68"/>
    </location>
</feature>
<feature type="transmembrane region" description="Helical" evidence="11">
    <location>
        <begin position="88"/>
        <end position="110"/>
    </location>
</feature>
<feature type="transmembrane region" description="Helical" evidence="11">
    <location>
        <begin position="331"/>
        <end position="355"/>
    </location>
</feature>
<dbReference type="InterPro" id="IPR023171">
    <property type="entry name" value="Na/H_antiporter_dom_sf"/>
</dbReference>
<evidence type="ECO:0000313" key="13">
    <source>
        <dbReference type="EMBL" id="ANP26689.1"/>
    </source>
</evidence>
<dbReference type="PANTHER" id="PTHR30341">
    <property type="entry name" value="SODIUM ION/PROTON ANTIPORTER NHAA-RELATED"/>
    <property type="match status" value="1"/>
</dbReference>
<comment type="similarity">
    <text evidence="11">Belongs to the NhaA Na(+)/H(+) (TC 2.A.33) antiporter family.</text>
</comment>
<feature type="region of interest" description="Disordered" evidence="12">
    <location>
        <begin position="1"/>
        <end position="21"/>
    </location>
</feature>
<sequence>MNSKQASDSDLPAPKPGTPKKILEQGTFREYSRVEEILTKESAGGVALVIATILALICANSPLSDLYFSVRDAHLGFDLGWLNLNLSIAHWAADGLLAVFFFLVGLELKHEFIRGDLRDPKLALVPMLAAAGGVAVPAVIYTLVNLAGPEASHHGWAIPAATDIAFAVAVLTLIGSKLPAALRTFLLTLAVVDDLIAILIIALFYAEETNLLYLLAAVPVIAIYALVAYKAEWLFKKHYSTAWIILFPLAVITWILFYNSGVHATIAGVVLAFCVPVHARSAYGQQHSLAETLEHRLRPFSTGVAVPVFAFFSAGVAVGGFSGLFDAWTTTVALGVIIGLVCGKMIGITGTTFLVTKLTKANLDDEIKWIDLIGMSAIAGIGFTVSLLVAELSFDPTSPLVEDAKIGVLTASLLAAVVGALILLPRNNHYKKIAELESRDENKDGIPDVFSDDTSRSPQQ</sequence>
<protein>
    <recommendedName>
        <fullName evidence="11">Na(+)/H(+) antiporter NhaA</fullName>
    </recommendedName>
    <alternativeName>
        <fullName evidence="11">Sodium/proton antiporter NhaA</fullName>
    </alternativeName>
</protein>